<evidence type="ECO:0000259" key="6">
    <source>
        <dbReference type="SMART" id="SM01238"/>
    </source>
</evidence>
<evidence type="ECO:0000256" key="4">
    <source>
        <dbReference type="ARBA" id="ARBA00035129"/>
    </source>
</evidence>
<keyword evidence="3" id="KW-0496">Mitochondrion</keyword>
<dbReference type="SMART" id="SM01238">
    <property type="entry name" value="IGR"/>
    <property type="match status" value="1"/>
</dbReference>
<dbReference type="AlphaFoldDB" id="A0A1Y1I0U4"/>
<comment type="subcellular location">
    <subcellularLocation>
        <location evidence="1">Mitochondrion</location>
    </subcellularLocation>
</comment>
<evidence type="ECO:0000256" key="1">
    <source>
        <dbReference type="ARBA" id="ARBA00004173"/>
    </source>
</evidence>
<comment type="similarity">
    <text evidence="2">Belongs to the mitochondrion-specific ribosomal protein mS41 family.</text>
</comment>
<evidence type="ECO:0000313" key="8">
    <source>
        <dbReference type="Proteomes" id="UP000054558"/>
    </source>
</evidence>
<accession>A0A1Y1I0U4</accession>
<gene>
    <name evidence="7" type="ORF">KFL_001240030</name>
</gene>
<name>A0A1Y1I0U4_KLENI</name>
<reference evidence="7 8" key="1">
    <citation type="journal article" date="2014" name="Nat. Commun.">
        <title>Klebsormidium flaccidum genome reveals primary factors for plant terrestrial adaptation.</title>
        <authorList>
            <person name="Hori K."/>
            <person name="Maruyama F."/>
            <person name="Fujisawa T."/>
            <person name="Togashi T."/>
            <person name="Yamamoto N."/>
            <person name="Seo M."/>
            <person name="Sato S."/>
            <person name="Yamada T."/>
            <person name="Mori H."/>
            <person name="Tajima N."/>
            <person name="Moriyama T."/>
            <person name="Ikeuchi M."/>
            <person name="Watanabe M."/>
            <person name="Wada H."/>
            <person name="Kobayashi K."/>
            <person name="Saito M."/>
            <person name="Masuda T."/>
            <person name="Sasaki-Sekimoto Y."/>
            <person name="Mashiguchi K."/>
            <person name="Awai K."/>
            <person name="Shimojima M."/>
            <person name="Masuda S."/>
            <person name="Iwai M."/>
            <person name="Nobusawa T."/>
            <person name="Narise T."/>
            <person name="Kondo S."/>
            <person name="Saito H."/>
            <person name="Sato R."/>
            <person name="Murakawa M."/>
            <person name="Ihara Y."/>
            <person name="Oshima-Yamada Y."/>
            <person name="Ohtaka K."/>
            <person name="Satoh M."/>
            <person name="Sonobe K."/>
            <person name="Ishii M."/>
            <person name="Ohtani R."/>
            <person name="Kanamori-Sato M."/>
            <person name="Honoki R."/>
            <person name="Miyazaki D."/>
            <person name="Mochizuki H."/>
            <person name="Umetsu J."/>
            <person name="Higashi K."/>
            <person name="Shibata D."/>
            <person name="Kamiya Y."/>
            <person name="Sato N."/>
            <person name="Nakamura Y."/>
            <person name="Tabata S."/>
            <person name="Ida S."/>
            <person name="Kurokawa K."/>
            <person name="Ohta H."/>
        </authorList>
    </citation>
    <scope>NUCLEOTIDE SEQUENCE [LARGE SCALE GENOMIC DNA]</scope>
    <source>
        <strain evidence="7 8">NIES-2285</strain>
    </source>
</reference>
<feature type="domain" description="Small ribosomal subunit protein mS41 SAM" evidence="6">
    <location>
        <begin position="48"/>
        <end position="104"/>
    </location>
</feature>
<dbReference type="InterPro" id="IPR039603">
    <property type="entry name" value="Ribosomal_mS41"/>
</dbReference>
<organism evidence="7 8">
    <name type="scientific">Klebsormidium nitens</name>
    <name type="common">Green alga</name>
    <name type="synonym">Ulothrix nitens</name>
    <dbReference type="NCBI Taxonomy" id="105231"/>
    <lineage>
        <taxon>Eukaryota</taxon>
        <taxon>Viridiplantae</taxon>
        <taxon>Streptophyta</taxon>
        <taxon>Klebsormidiophyceae</taxon>
        <taxon>Klebsormidiales</taxon>
        <taxon>Klebsormidiaceae</taxon>
        <taxon>Klebsormidium</taxon>
    </lineage>
</organism>
<feature type="region of interest" description="Disordered" evidence="5">
    <location>
        <begin position="139"/>
        <end position="167"/>
    </location>
</feature>
<keyword evidence="8" id="KW-1185">Reference proteome</keyword>
<dbReference type="Pfam" id="PF09597">
    <property type="entry name" value="SAM_Ribosomal_mS41"/>
    <property type="match status" value="1"/>
</dbReference>
<proteinExistence type="inferred from homology"/>
<evidence type="ECO:0000313" key="7">
    <source>
        <dbReference type="EMBL" id="GAQ82771.1"/>
    </source>
</evidence>
<dbReference type="InterPro" id="IPR019083">
    <property type="entry name" value="SAM_Ribosomal_mS41"/>
</dbReference>
<protein>
    <recommendedName>
        <fullName evidence="4">Small ribosomal subunit protein mS41</fullName>
    </recommendedName>
</protein>
<evidence type="ECO:0000256" key="3">
    <source>
        <dbReference type="ARBA" id="ARBA00023128"/>
    </source>
</evidence>
<dbReference type="OMA" id="TPCLSRF"/>
<evidence type="ECO:0000256" key="5">
    <source>
        <dbReference type="SAM" id="MobiDB-lite"/>
    </source>
</evidence>
<dbReference type="GO" id="GO:0005739">
    <property type="term" value="C:mitochondrion"/>
    <property type="evidence" value="ECO:0007669"/>
    <property type="project" value="UniProtKB-SubCell"/>
</dbReference>
<dbReference type="PANTHER" id="PTHR28235">
    <property type="entry name" value="PROTEIN FYV4, MITOCHONDRIAL"/>
    <property type="match status" value="1"/>
</dbReference>
<dbReference type="OrthoDB" id="18595at2759"/>
<dbReference type="Proteomes" id="UP000054558">
    <property type="component" value="Unassembled WGS sequence"/>
</dbReference>
<dbReference type="EMBL" id="DF237073">
    <property type="protein sequence ID" value="GAQ82771.1"/>
    <property type="molecule type" value="Genomic_DNA"/>
</dbReference>
<sequence>MGPLLLRGLLLTRVPGSLLNRHGAFEAALGARFVSSAEGASAEADVTPDLFLTRIGKGCEGLVDKFPGGLQEILGSGGQKLKKMGVAVKQRKLIMRHTEQFKQGVWHPIPAVLKARKGRMPAVATPLAPLAASTTLEDVAEGAASAETAAAAETSEPSTESSAEPSA</sequence>
<evidence type="ECO:0000256" key="2">
    <source>
        <dbReference type="ARBA" id="ARBA00010492"/>
    </source>
</evidence>
<dbReference type="PANTHER" id="PTHR28235:SF1">
    <property type="entry name" value="SMALL RIBOSOMAL SUBUNIT PROTEIN MS41"/>
    <property type="match status" value="1"/>
</dbReference>